<dbReference type="Pfam" id="PF04734">
    <property type="entry name" value="Ceramidase_alk"/>
    <property type="match status" value="2"/>
</dbReference>
<dbReference type="InterPro" id="IPR006823">
    <property type="entry name" value="Ceramidase_alk"/>
</dbReference>
<gene>
    <name evidence="2" type="ORF">METZ01_LOCUS40686</name>
</gene>
<sequence>MSQPAIGVHDYIYAKAIVFKDQDKRFAIVTADMQSFPPYFKSQLVESLQEYGWSDNNMLLLPSHSHTSIEMMSLHMKNNLNIPQIGIFNNDVLMLTIENIKNVILEAQQNLQPITIGTIRQTLDGWNRNRRKGNSIVDNDLTITRIDRMDQSPLAILINWTAHPTFMGPEDMEFSGGWPGSLQRTIEDLSKSNTTVFYYNGAEGDQSPTPRLDDAKNWEQAKTYGVDLGYLSWDLVQNIQTKPVFNFDYYQFDIALPPRSWHPTFMMTGGKEYGINSDQADYIINLLFPDSTSSVFLNIGDLLIVGVPGEMTAELGIVIKDKVHETIEIEFVTIGGLANEWISYMLSEEEYEKGGYETSVSFYGPTLGPLVVHKIIESAELFHHY</sequence>
<evidence type="ECO:0000259" key="1">
    <source>
        <dbReference type="Pfam" id="PF04734"/>
    </source>
</evidence>
<dbReference type="GO" id="GO:0046512">
    <property type="term" value="P:sphingosine biosynthetic process"/>
    <property type="evidence" value="ECO:0007669"/>
    <property type="project" value="TreeGrafter"/>
</dbReference>
<dbReference type="GO" id="GO:0046514">
    <property type="term" value="P:ceramide catabolic process"/>
    <property type="evidence" value="ECO:0007669"/>
    <property type="project" value="InterPro"/>
</dbReference>
<dbReference type="InterPro" id="IPR031329">
    <property type="entry name" value="NEUT/ALK_ceramidase_N"/>
</dbReference>
<proteinExistence type="predicted"/>
<feature type="domain" description="Neutral/alkaline non-lysosomal ceramidase N-terminal" evidence="1">
    <location>
        <begin position="294"/>
        <end position="366"/>
    </location>
</feature>
<dbReference type="AlphaFoldDB" id="A0A381R827"/>
<evidence type="ECO:0000313" key="2">
    <source>
        <dbReference type="EMBL" id="SUZ87832.1"/>
    </source>
</evidence>
<accession>A0A381R827</accession>
<dbReference type="GO" id="GO:0017040">
    <property type="term" value="F:N-acylsphingosine amidohydrolase activity"/>
    <property type="evidence" value="ECO:0007669"/>
    <property type="project" value="InterPro"/>
</dbReference>
<reference evidence="2" key="1">
    <citation type="submission" date="2018-05" db="EMBL/GenBank/DDBJ databases">
        <authorList>
            <person name="Lanie J.A."/>
            <person name="Ng W.-L."/>
            <person name="Kazmierczak K.M."/>
            <person name="Andrzejewski T.M."/>
            <person name="Davidsen T.M."/>
            <person name="Wayne K.J."/>
            <person name="Tettelin H."/>
            <person name="Glass J.I."/>
            <person name="Rusch D."/>
            <person name="Podicherti R."/>
            <person name="Tsui H.-C.T."/>
            <person name="Winkler M.E."/>
        </authorList>
    </citation>
    <scope>NUCLEOTIDE SEQUENCE</scope>
</reference>
<feature type="domain" description="Neutral/alkaline non-lysosomal ceramidase N-terminal" evidence="1">
    <location>
        <begin position="2"/>
        <end position="188"/>
    </location>
</feature>
<dbReference type="GO" id="GO:0016020">
    <property type="term" value="C:membrane"/>
    <property type="evidence" value="ECO:0007669"/>
    <property type="project" value="GOC"/>
</dbReference>
<dbReference type="GO" id="GO:0005576">
    <property type="term" value="C:extracellular region"/>
    <property type="evidence" value="ECO:0007669"/>
    <property type="project" value="TreeGrafter"/>
</dbReference>
<dbReference type="PANTHER" id="PTHR12670:SF1">
    <property type="entry name" value="NEUTRAL CERAMIDASE"/>
    <property type="match status" value="1"/>
</dbReference>
<protein>
    <recommendedName>
        <fullName evidence="1">Neutral/alkaline non-lysosomal ceramidase N-terminal domain-containing protein</fullName>
    </recommendedName>
</protein>
<dbReference type="GO" id="GO:0042759">
    <property type="term" value="P:long-chain fatty acid biosynthetic process"/>
    <property type="evidence" value="ECO:0007669"/>
    <property type="project" value="TreeGrafter"/>
</dbReference>
<organism evidence="2">
    <name type="scientific">marine metagenome</name>
    <dbReference type="NCBI Taxonomy" id="408172"/>
    <lineage>
        <taxon>unclassified sequences</taxon>
        <taxon>metagenomes</taxon>
        <taxon>ecological metagenomes</taxon>
    </lineage>
</organism>
<name>A0A381R827_9ZZZZ</name>
<dbReference type="EMBL" id="UINC01001742">
    <property type="protein sequence ID" value="SUZ87832.1"/>
    <property type="molecule type" value="Genomic_DNA"/>
</dbReference>
<dbReference type="PANTHER" id="PTHR12670">
    <property type="entry name" value="CERAMIDASE"/>
    <property type="match status" value="1"/>
</dbReference>